<name>A0AA96F7T2_9MICO</name>
<keyword evidence="1" id="KW-0472">Membrane</keyword>
<keyword evidence="3" id="KW-1185">Reference proteome</keyword>
<keyword evidence="1" id="KW-1133">Transmembrane helix</keyword>
<keyword evidence="1" id="KW-0812">Transmembrane</keyword>
<accession>A0AA96F7T2</accession>
<dbReference type="AlphaFoldDB" id="A0AA96F7T2"/>
<dbReference type="EMBL" id="CP134879">
    <property type="protein sequence ID" value="WNM24859.1"/>
    <property type="molecule type" value="Genomic_DNA"/>
</dbReference>
<dbReference type="Proteomes" id="UP001304125">
    <property type="component" value="Chromosome"/>
</dbReference>
<feature type="transmembrane region" description="Helical" evidence="1">
    <location>
        <begin position="15"/>
        <end position="33"/>
    </location>
</feature>
<protein>
    <submittedName>
        <fullName evidence="2">Uncharacterized protein</fullName>
    </submittedName>
</protein>
<evidence type="ECO:0000313" key="2">
    <source>
        <dbReference type="EMBL" id="WNM24859.1"/>
    </source>
</evidence>
<organism evidence="2 3">
    <name type="scientific">Demequina capsici</name>
    <dbReference type="NCBI Taxonomy" id="3075620"/>
    <lineage>
        <taxon>Bacteria</taxon>
        <taxon>Bacillati</taxon>
        <taxon>Actinomycetota</taxon>
        <taxon>Actinomycetes</taxon>
        <taxon>Micrococcales</taxon>
        <taxon>Demequinaceae</taxon>
        <taxon>Demequina</taxon>
    </lineage>
</organism>
<evidence type="ECO:0000313" key="3">
    <source>
        <dbReference type="Proteomes" id="UP001304125"/>
    </source>
</evidence>
<sequence>MSNGESATCVWRVRWWIRVGLVAFWVLLAWQLYLDYGFVAAGEMDPVEIRNGWIFQVGFALVTWSVTFRPYIAVGPHEVVVQGATRRRVFAKDALVEVEPTAYGLRFLDSEGRSFTSLVCQNTWARNEPRWCDVAEAALGERPRPWRGRDTPPSQFADVALRARLLDASSGLEEIGLNADASVWRLRRSATGTALELEDWAGMVLVTFGDGDHVTEVIDSESLARLLAVFGRGELTARHWRWRWMSGCFLVDAEGASPDVPRKETRFDRWIVRRAAYEVESVPVL</sequence>
<proteinExistence type="predicted"/>
<evidence type="ECO:0000256" key="1">
    <source>
        <dbReference type="SAM" id="Phobius"/>
    </source>
</evidence>
<reference evidence="2 3" key="1">
    <citation type="submission" date="2023-09" db="EMBL/GenBank/DDBJ databases">
        <title>Demequina sp. a novel bacteria isolated from Capsicum annuum.</title>
        <authorList>
            <person name="Humaira Z."/>
            <person name="Lee J."/>
            <person name="Cho D."/>
        </authorList>
    </citation>
    <scope>NUCLEOTIDE SEQUENCE [LARGE SCALE GENOMIC DNA]</scope>
    <source>
        <strain evidence="2 3">OYTSA14</strain>
    </source>
</reference>
<dbReference type="RefSeq" id="WP_313499249.1">
    <property type="nucleotide sequence ID" value="NZ_CP134879.1"/>
</dbReference>
<gene>
    <name evidence="2" type="ORF">RN606_01540</name>
</gene>